<proteinExistence type="predicted"/>
<dbReference type="Proteomes" id="UP001055072">
    <property type="component" value="Unassembled WGS sequence"/>
</dbReference>
<organism evidence="1 2">
    <name type="scientific">Irpex rosettiformis</name>
    <dbReference type="NCBI Taxonomy" id="378272"/>
    <lineage>
        <taxon>Eukaryota</taxon>
        <taxon>Fungi</taxon>
        <taxon>Dikarya</taxon>
        <taxon>Basidiomycota</taxon>
        <taxon>Agaricomycotina</taxon>
        <taxon>Agaricomycetes</taxon>
        <taxon>Polyporales</taxon>
        <taxon>Irpicaceae</taxon>
        <taxon>Irpex</taxon>
    </lineage>
</organism>
<comment type="caution">
    <text evidence="1">The sequence shown here is derived from an EMBL/GenBank/DDBJ whole genome shotgun (WGS) entry which is preliminary data.</text>
</comment>
<accession>A0ACB8TW97</accession>
<evidence type="ECO:0000313" key="1">
    <source>
        <dbReference type="EMBL" id="KAI0086129.1"/>
    </source>
</evidence>
<dbReference type="EMBL" id="MU274925">
    <property type="protein sequence ID" value="KAI0086129.1"/>
    <property type="molecule type" value="Genomic_DNA"/>
</dbReference>
<protein>
    <submittedName>
        <fullName evidence="1">Uncharacterized protein</fullName>
    </submittedName>
</protein>
<reference evidence="1" key="1">
    <citation type="journal article" date="2021" name="Environ. Microbiol.">
        <title>Gene family expansions and transcriptome signatures uncover fungal adaptations to wood decay.</title>
        <authorList>
            <person name="Hage H."/>
            <person name="Miyauchi S."/>
            <person name="Viragh M."/>
            <person name="Drula E."/>
            <person name="Min B."/>
            <person name="Chaduli D."/>
            <person name="Navarro D."/>
            <person name="Favel A."/>
            <person name="Norest M."/>
            <person name="Lesage-Meessen L."/>
            <person name="Balint B."/>
            <person name="Merenyi Z."/>
            <person name="de Eugenio L."/>
            <person name="Morin E."/>
            <person name="Martinez A.T."/>
            <person name="Baldrian P."/>
            <person name="Stursova M."/>
            <person name="Martinez M.J."/>
            <person name="Novotny C."/>
            <person name="Magnuson J.K."/>
            <person name="Spatafora J.W."/>
            <person name="Maurice S."/>
            <person name="Pangilinan J."/>
            <person name="Andreopoulos W."/>
            <person name="LaButti K."/>
            <person name="Hundley H."/>
            <person name="Na H."/>
            <person name="Kuo A."/>
            <person name="Barry K."/>
            <person name="Lipzen A."/>
            <person name="Henrissat B."/>
            <person name="Riley R."/>
            <person name="Ahrendt S."/>
            <person name="Nagy L.G."/>
            <person name="Grigoriev I.V."/>
            <person name="Martin F."/>
            <person name="Rosso M.N."/>
        </authorList>
    </citation>
    <scope>NUCLEOTIDE SEQUENCE</scope>
    <source>
        <strain evidence="1">CBS 384.51</strain>
    </source>
</reference>
<sequence>MLAIDCQICKDALGGDKLPVTMPCGHMYCLDCATFWFNSGDNKKCFCGKVFTGDQIIRLWTSNDDLGADAHLGYTHDREELMDVCETSLTGEAIMDPSGKDSAVVSALQRVQNFVEASTRGSDEAGIKNLLKDVRYVLSGIKSVRPLFLPSSFQSYNPILFYFSESREEYHSATTSPLTMGRDRKKDKRAQHDR</sequence>
<name>A0ACB8TW97_9APHY</name>
<gene>
    <name evidence="1" type="ORF">BDY19DRAFT_961421</name>
</gene>
<evidence type="ECO:0000313" key="2">
    <source>
        <dbReference type="Proteomes" id="UP001055072"/>
    </source>
</evidence>
<keyword evidence="2" id="KW-1185">Reference proteome</keyword>